<dbReference type="GeneID" id="78531510"/>
<sequence length="191" mass="22109">MVDQSDFSSKEIIDDGLSWYAVRLFTLRLKEVKAYFEALDYECFVPMQYVDIEKPEGGVKHELRPVTHNFIFVKQTMSEASFKKAVFGANFKINVIRKVDDVTQFALIPSKQMYDFRMMCNPEITLRKFLSEREAQMKAGDPVLVKYGAMKGMTGRLVRSNKKYYLLKEVPGMGVMLKVSRWCCVPIEETV</sequence>
<gene>
    <name evidence="3" type="ORF">HMPREF0647_06795</name>
</gene>
<evidence type="ECO:0000256" key="1">
    <source>
        <dbReference type="ARBA" id="ARBA00023163"/>
    </source>
</evidence>
<dbReference type="Proteomes" id="UP000029525">
    <property type="component" value="Unassembled WGS sequence"/>
</dbReference>
<evidence type="ECO:0000313" key="4">
    <source>
        <dbReference type="Proteomes" id="UP000029525"/>
    </source>
</evidence>
<dbReference type="EMBL" id="JRNQ01000036">
    <property type="protein sequence ID" value="KGF44470.1"/>
    <property type="molecule type" value="Genomic_DNA"/>
</dbReference>
<dbReference type="AlphaFoldDB" id="A0A096AC38"/>
<keyword evidence="1" id="KW-0804">Transcription</keyword>
<organism evidence="3 4">
    <name type="scientific">Prevotella bivia DNF00320</name>
    <dbReference type="NCBI Taxonomy" id="1401068"/>
    <lineage>
        <taxon>Bacteria</taxon>
        <taxon>Pseudomonadati</taxon>
        <taxon>Bacteroidota</taxon>
        <taxon>Bacteroidia</taxon>
        <taxon>Bacteroidales</taxon>
        <taxon>Prevotellaceae</taxon>
        <taxon>Prevotella</taxon>
    </lineage>
</organism>
<evidence type="ECO:0000313" key="3">
    <source>
        <dbReference type="EMBL" id="KGF44470.1"/>
    </source>
</evidence>
<dbReference type="OrthoDB" id="1079689at2"/>
<name>A0A096AC38_9BACT</name>
<evidence type="ECO:0000259" key="2">
    <source>
        <dbReference type="Pfam" id="PF02357"/>
    </source>
</evidence>
<protein>
    <submittedName>
        <fullName evidence="3">UpdY protein</fullName>
    </submittedName>
</protein>
<dbReference type="GO" id="GO:0006354">
    <property type="term" value="P:DNA-templated transcription elongation"/>
    <property type="evidence" value="ECO:0007669"/>
    <property type="project" value="InterPro"/>
</dbReference>
<dbReference type="InterPro" id="IPR006645">
    <property type="entry name" value="NGN-like_dom"/>
</dbReference>
<feature type="domain" description="NusG-like N-terminal" evidence="2">
    <location>
        <begin position="18"/>
        <end position="106"/>
    </location>
</feature>
<comment type="caution">
    <text evidence="3">The sequence shown here is derived from an EMBL/GenBank/DDBJ whole genome shotgun (WGS) entry which is preliminary data.</text>
</comment>
<dbReference type="Gene3D" id="3.30.70.940">
    <property type="entry name" value="NusG, N-terminal domain"/>
    <property type="match status" value="1"/>
</dbReference>
<dbReference type="CDD" id="cd09895">
    <property type="entry name" value="NGN_SP_UpxY"/>
    <property type="match status" value="1"/>
</dbReference>
<dbReference type="SUPFAM" id="SSF82679">
    <property type="entry name" value="N-utilization substance G protein NusG, N-terminal domain"/>
    <property type="match status" value="1"/>
</dbReference>
<proteinExistence type="predicted"/>
<dbReference type="NCBIfam" id="NF033644">
    <property type="entry name" value="antiterm_UpxY"/>
    <property type="match status" value="1"/>
</dbReference>
<dbReference type="Pfam" id="PF02357">
    <property type="entry name" value="NusG"/>
    <property type="match status" value="1"/>
</dbReference>
<reference evidence="3 4" key="1">
    <citation type="submission" date="2014-07" db="EMBL/GenBank/DDBJ databases">
        <authorList>
            <person name="McCorrison J."/>
            <person name="Sanka R."/>
            <person name="Torralba M."/>
            <person name="Gillis M."/>
            <person name="Haft D.H."/>
            <person name="Methe B."/>
            <person name="Sutton G."/>
            <person name="Nelson K.E."/>
        </authorList>
    </citation>
    <scope>NUCLEOTIDE SEQUENCE [LARGE SCALE GENOMIC DNA]</scope>
    <source>
        <strain evidence="3 4">DNF00320</strain>
    </source>
</reference>
<dbReference type="InterPro" id="IPR036735">
    <property type="entry name" value="NGN_dom_sf"/>
</dbReference>
<accession>A0A096AC38</accession>
<dbReference type="RefSeq" id="WP_004337866.1">
    <property type="nucleotide sequence ID" value="NZ_JRNQ01000036.1"/>
</dbReference>